<keyword evidence="3" id="KW-1133">Transmembrane helix</keyword>
<reference evidence="5 6" key="1">
    <citation type="submission" date="2024-09" db="EMBL/GenBank/DDBJ databases">
        <authorList>
            <person name="Sun Q."/>
            <person name="Mori K."/>
        </authorList>
    </citation>
    <scope>NUCLEOTIDE SEQUENCE [LARGE SCALE GENOMIC DNA]</scope>
    <source>
        <strain evidence="5 6">NCAIM B.01794</strain>
    </source>
</reference>
<gene>
    <name evidence="5" type="ORF">ACFFGX_16000</name>
</gene>
<name>A0ABV6SN85_AZOPA</name>
<dbReference type="Pfam" id="PF00990">
    <property type="entry name" value="GGDEF"/>
    <property type="match status" value="1"/>
</dbReference>
<feature type="transmembrane region" description="Helical" evidence="3">
    <location>
        <begin position="126"/>
        <end position="146"/>
    </location>
</feature>
<feature type="transmembrane region" description="Helical" evidence="3">
    <location>
        <begin position="182"/>
        <end position="203"/>
    </location>
</feature>
<dbReference type="InterPro" id="IPR000160">
    <property type="entry name" value="GGDEF_dom"/>
</dbReference>
<keyword evidence="3" id="KW-0812">Transmembrane</keyword>
<evidence type="ECO:0000313" key="6">
    <source>
        <dbReference type="Proteomes" id="UP001589891"/>
    </source>
</evidence>
<keyword evidence="6" id="KW-1185">Reference proteome</keyword>
<keyword evidence="3" id="KW-0472">Membrane</keyword>
<dbReference type="RefSeq" id="WP_376947611.1">
    <property type="nucleotide sequence ID" value="NZ_CP171449.1"/>
</dbReference>
<dbReference type="PROSITE" id="PS50887">
    <property type="entry name" value="GGDEF"/>
    <property type="match status" value="1"/>
</dbReference>
<dbReference type="NCBIfam" id="TIGR00254">
    <property type="entry name" value="GGDEF"/>
    <property type="match status" value="1"/>
</dbReference>
<feature type="transmembrane region" description="Helical" evidence="3">
    <location>
        <begin position="70"/>
        <end position="90"/>
    </location>
</feature>
<dbReference type="Gene3D" id="3.30.70.270">
    <property type="match status" value="1"/>
</dbReference>
<protein>
    <recommendedName>
        <fullName evidence="1">diguanylate cyclase</fullName>
        <ecNumber evidence="1">2.7.7.65</ecNumber>
    </recommendedName>
</protein>
<dbReference type="PANTHER" id="PTHR45138:SF9">
    <property type="entry name" value="DIGUANYLATE CYCLASE DGCM-RELATED"/>
    <property type="match status" value="1"/>
</dbReference>
<dbReference type="CDD" id="cd01949">
    <property type="entry name" value="GGDEF"/>
    <property type="match status" value="1"/>
</dbReference>
<feature type="transmembrane region" description="Helical" evidence="3">
    <location>
        <begin position="96"/>
        <end position="114"/>
    </location>
</feature>
<evidence type="ECO:0000256" key="3">
    <source>
        <dbReference type="SAM" id="Phobius"/>
    </source>
</evidence>
<dbReference type="InterPro" id="IPR043128">
    <property type="entry name" value="Rev_trsase/Diguanyl_cyclase"/>
</dbReference>
<dbReference type="SMART" id="SM00267">
    <property type="entry name" value="GGDEF"/>
    <property type="match status" value="1"/>
</dbReference>
<comment type="catalytic activity">
    <reaction evidence="2">
        <text>2 GTP = 3',3'-c-di-GMP + 2 diphosphate</text>
        <dbReference type="Rhea" id="RHEA:24898"/>
        <dbReference type="ChEBI" id="CHEBI:33019"/>
        <dbReference type="ChEBI" id="CHEBI:37565"/>
        <dbReference type="ChEBI" id="CHEBI:58805"/>
        <dbReference type="EC" id="2.7.7.65"/>
    </reaction>
</comment>
<feature type="transmembrane region" description="Helical" evidence="3">
    <location>
        <begin position="152"/>
        <end position="170"/>
    </location>
</feature>
<dbReference type="SUPFAM" id="SSF55073">
    <property type="entry name" value="Nucleotide cyclase"/>
    <property type="match status" value="1"/>
</dbReference>
<evidence type="ECO:0000256" key="1">
    <source>
        <dbReference type="ARBA" id="ARBA00012528"/>
    </source>
</evidence>
<evidence type="ECO:0000313" key="5">
    <source>
        <dbReference type="EMBL" id="MFC0710990.1"/>
    </source>
</evidence>
<dbReference type="InterPro" id="IPR050469">
    <property type="entry name" value="Diguanylate_Cyclase"/>
</dbReference>
<proteinExistence type="predicted"/>
<dbReference type="InterPro" id="IPR029787">
    <property type="entry name" value="Nucleotide_cyclase"/>
</dbReference>
<evidence type="ECO:0000256" key="2">
    <source>
        <dbReference type="ARBA" id="ARBA00034247"/>
    </source>
</evidence>
<organism evidence="5 6">
    <name type="scientific">Azorhizophilus paspali</name>
    <name type="common">Azotobacter paspali</name>
    <dbReference type="NCBI Taxonomy" id="69963"/>
    <lineage>
        <taxon>Bacteria</taxon>
        <taxon>Pseudomonadati</taxon>
        <taxon>Pseudomonadota</taxon>
        <taxon>Gammaproteobacteria</taxon>
        <taxon>Pseudomonadales</taxon>
        <taxon>Pseudomonadaceae</taxon>
        <taxon>Azorhizophilus</taxon>
    </lineage>
</organism>
<dbReference type="PANTHER" id="PTHR45138">
    <property type="entry name" value="REGULATORY COMPONENTS OF SENSORY TRANSDUCTION SYSTEM"/>
    <property type="match status" value="1"/>
</dbReference>
<dbReference type="EC" id="2.7.7.65" evidence="1"/>
<sequence length="415" mass="44573">MAPRPNGSGMASEGWCHAIGARKVSPPGPGPSLSMTLHLPTLLLTVVYVLILLGLLMLHAWWRSEGESTLGYMASTLLVAAAGMLLSSLRGVGIDTLSIVLGNMLLQLSGGLGWTTSRVFAGRPAWWPGIIGGALLWGLLCLWPTFLALLPLRVAIANLLVILYSALGAWELWRVRASLTVSVAPALGMLVLHGTFYCLRLLFDHGASIGLRWSESVADFMAWVVLEAFLFANGIAFATLAMVRERAEQRYRAVAYRDPLTDIGNRRAFTSGGEVLLARCAAEGRPVALLLCDLDHFKRLNDTHGHAMGDAALVAFGRLLALKIRQQDICGRIGGEEFACLLPGADRTVSLQVAERIRQACSELSLEPGVRVSVSIGVASSEQAGYDLSRLLALSDQALYLAKANGRDQVECSAD</sequence>
<feature type="domain" description="GGDEF" evidence="4">
    <location>
        <begin position="285"/>
        <end position="415"/>
    </location>
</feature>
<dbReference type="Proteomes" id="UP001589891">
    <property type="component" value="Unassembled WGS sequence"/>
</dbReference>
<accession>A0ABV6SN85</accession>
<feature type="transmembrane region" description="Helical" evidence="3">
    <location>
        <begin position="223"/>
        <end position="243"/>
    </location>
</feature>
<evidence type="ECO:0000259" key="4">
    <source>
        <dbReference type="PROSITE" id="PS50887"/>
    </source>
</evidence>
<feature type="transmembrane region" description="Helical" evidence="3">
    <location>
        <begin position="37"/>
        <end position="58"/>
    </location>
</feature>
<comment type="caution">
    <text evidence="5">The sequence shown here is derived from an EMBL/GenBank/DDBJ whole genome shotgun (WGS) entry which is preliminary data.</text>
</comment>
<dbReference type="EMBL" id="JBHLSS010000100">
    <property type="protein sequence ID" value="MFC0710990.1"/>
    <property type="molecule type" value="Genomic_DNA"/>
</dbReference>